<comment type="pathway">
    <text evidence="2">Amino-acid biosynthesis; L-serine biosynthesis; L-serine from 3-phospho-D-glycerate: step 1/3.</text>
</comment>
<comment type="function">
    <text evidence="1">Catalyzes the reversible oxidation of 3-phospho-D-glycerate to 3-phosphonooxypyruvate, the first step of the phosphorylated L-serine biosynthesis pathway. Also catalyzes the reversible oxidation of 2-hydroxyglutarate to 2-oxoglutarate.</text>
</comment>
<dbReference type="PROSITE" id="PS00065">
    <property type="entry name" value="D_2_HYDROXYACID_DH_1"/>
    <property type="match status" value="1"/>
</dbReference>
<dbReference type="PANTHER" id="PTHR42938:SF47">
    <property type="entry name" value="HYDROXYPYRUVATE REDUCTASE"/>
    <property type="match status" value="1"/>
</dbReference>
<organism evidence="13 14">
    <name type="scientific">Inmirania thermothiophila</name>
    <dbReference type="NCBI Taxonomy" id="1750597"/>
    <lineage>
        <taxon>Bacteria</taxon>
        <taxon>Pseudomonadati</taxon>
        <taxon>Pseudomonadota</taxon>
        <taxon>Gammaproteobacteria</taxon>
        <taxon>Chromatiales</taxon>
        <taxon>Ectothiorhodospiraceae</taxon>
        <taxon>Inmirania</taxon>
    </lineage>
</organism>
<evidence type="ECO:0000256" key="9">
    <source>
        <dbReference type="ARBA" id="ARBA00048126"/>
    </source>
</evidence>
<dbReference type="InterPro" id="IPR002912">
    <property type="entry name" value="ACT_dom"/>
</dbReference>
<dbReference type="Gene3D" id="3.30.70.260">
    <property type="match status" value="1"/>
</dbReference>
<dbReference type="OrthoDB" id="9805416at2"/>
<dbReference type="EC" id="1.1.1.95" evidence="4"/>
<evidence type="ECO:0000256" key="8">
    <source>
        <dbReference type="ARBA" id="ARBA00030455"/>
    </source>
</evidence>
<dbReference type="InterPro" id="IPR006140">
    <property type="entry name" value="D-isomer_DH_NAD-bd"/>
</dbReference>
<evidence type="ECO:0000313" key="14">
    <source>
        <dbReference type="Proteomes" id="UP000276634"/>
    </source>
</evidence>
<dbReference type="PROSITE" id="PS51671">
    <property type="entry name" value="ACT"/>
    <property type="match status" value="1"/>
</dbReference>
<dbReference type="AlphaFoldDB" id="A0A3N1Y172"/>
<comment type="catalytic activity">
    <reaction evidence="9">
        <text>(R)-2-hydroxyglutarate + NAD(+) = 2-oxoglutarate + NADH + H(+)</text>
        <dbReference type="Rhea" id="RHEA:49612"/>
        <dbReference type="ChEBI" id="CHEBI:15378"/>
        <dbReference type="ChEBI" id="CHEBI:15801"/>
        <dbReference type="ChEBI" id="CHEBI:16810"/>
        <dbReference type="ChEBI" id="CHEBI:57540"/>
        <dbReference type="ChEBI" id="CHEBI:57945"/>
        <dbReference type="EC" id="1.1.1.399"/>
    </reaction>
</comment>
<dbReference type="SUPFAM" id="SSF55021">
    <property type="entry name" value="ACT-like"/>
    <property type="match status" value="1"/>
</dbReference>
<dbReference type="SUPFAM" id="SSF52283">
    <property type="entry name" value="Formate/glycerate dehydrogenase catalytic domain-like"/>
    <property type="match status" value="1"/>
</dbReference>
<dbReference type="Gene3D" id="3.40.50.720">
    <property type="entry name" value="NAD(P)-binding Rossmann-like Domain"/>
    <property type="match status" value="2"/>
</dbReference>
<dbReference type="Pfam" id="PF00389">
    <property type="entry name" value="2-Hacid_dh"/>
    <property type="match status" value="1"/>
</dbReference>
<feature type="domain" description="ACT" evidence="12">
    <location>
        <begin position="320"/>
        <end position="390"/>
    </location>
</feature>
<sequence>MYKVLTLNNISVKGLERLPRDRYEVASEIAHPDVILVRSADMHGMEIPPTVKAVARAGAGVNNIPVAELTRRGIPVFNAPGANANAVKELVLAGMLLAARNICQAWHYVRGLEGEEAAMEREVEAGKKRFRGFELPGRTLGVIGLGAIGVQVANTALRLGMKVLGYDPQITVERAWQLSSEVAQAHSPDDLVARSDFVTLHVPLTETTRHKINAERLALMRPGAVLLNFARREIVDEEAVLAALDAGRLHAYVCDFPSPRIKDHPRVVALPHIGASTVEAEENCAVMVAEQVRDWLENGQVRNAVNFPEVQMPRAAGCPRLVVVNANIPNMLGQISTDLAEAGLNIADMINKSRGEIAVTLVDVEGEIPPEVIERIGAIDGVLSVRLIPAAA</sequence>
<comment type="caution">
    <text evidence="13">The sequence shown here is derived from an EMBL/GenBank/DDBJ whole genome shotgun (WGS) entry which is preliminary data.</text>
</comment>
<evidence type="ECO:0000256" key="4">
    <source>
        <dbReference type="ARBA" id="ARBA00013143"/>
    </source>
</evidence>
<dbReference type="SUPFAM" id="SSF51735">
    <property type="entry name" value="NAD(P)-binding Rossmann-fold domains"/>
    <property type="match status" value="1"/>
</dbReference>
<gene>
    <name evidence="13" type="ORF">EDC57_1489</name>
</gene>
<dbReference type="Pfam" id="PF02826">
    <property type="entry name" value="2-Hacid_dh_C"/>
    <property type="match status" value="1"/>
</dbReference>
<evidence type="ECO:0000256" key="5">
    <source>
        <dbReference type="ARBA" id="ARBA00021582"/>
    </source>
</evidence>
<evidence type="ECO:0000256" key="11">
    <source>
        <dbReference type="RuleBase" id="RU003719"/>
    </source>
</evidence>
<dbReference type="InterPro" id="IPR006139">
    <property type="entry name" value="D-isomer_2_OHA_DH_cat_dom"/>
</dbReference>
<dbReference type="EC" id="1.1.1.399" evidence="3"/>
<dbReference type="PANTHER" id="PTHR42938">
    <property type="entry name" value="FORMATE DEHYDROGENASE 1"/>
    <property type="match status" value="1"/>
</dbReference>
<keyword evidence="7" id="KW-0520">NAD</keyword>
<name>A0A3N1Y172_9GAMM</name>
<dbReference type="RefSeq" id="WP_123401248.1">
    <property type="nucleotide sequence ID" value="NZ_RJVI01000002.1"/>
</dbReference>
<protein>
    <recommendedName>
        <fullName evidence="5">D-3-phosphoglycerate dehydrogenase</fullName>
        <ecNumber evidence="3">1.1.1.399</ecNumber>
        <ecNumber evidence="4">1.1.1.95</ecNumber>
    </recommendedName>
    <alternativeName>
        <fullName evidence="8">2-oxoglutarate reductase</fullName>
    </alternativeName>
</protein>
<dbReference type="Proteomes" id="UP000276634">
    <property type="component" value="Unassembled WGS sequence"/>
</dbReference>
<proteinExistence type="inferred from homology"/>
<keyword evidence="14" id="KW-1185">Reference proteome</keyword>
<dbReference type="InterPro" id="IPR036291">
    <property type="entry name" value="NAD(P)-bd_dom_sf"/>
</dbReference>
<reference evidence="13 14" key="1">
    <citation type="submission" date="2018-11" db="EMBL/GenBank/DDBJ databases">
        <title>Genomic Encyclopedia of Type Strains, Phase IV (KMG-IV): sequencing the most valuable type-strain genomes for metagenomic binning, comparative biology and taxonomic classification.</title>
        <authorList>
            <person name="Goeker M."/>
        </authorList>
    </citation>
    <scope>NUCLEOTIDE SEQUENCE [LARGE SCALE GENOMIC DNA]</scope>
    <source>
        <strain evidence="13 14">DSM 100275</strain>
    </source>
</reference>
<accession>A0A3N1Y172</accession>
<evidence type="ECO:0000256" key="2">
    <source>
        <dbReference type="ARBA" id="ARBA00005216"/>
    </source>
</evidence>
<dbReference type="CDD" id="cd12174">
    <property type="entry name" value="PGDH_like_3"/>
    <property type="match status" value="1"/>
</dbReference>
<dbReference type="GO" id="GO:0004617">
    <property type="term" value="F:phosphoglycerate dehydrogenase activity"/>
    <property type="evidence" value="ECO:0007669"/>
    <property type="project" value="UniProtKB-EC"/>
</dbReference>
<comment type="catalytic activity">
    <reaction evidence="10">
        <text>(2R)-3-phosphoglycerate + NAD(+) = 3-phosphooxypyruvate + NADH + H(+)</text>
        <dbReference type="Rhea" id="RHEA:12641"/>
        <dbReference type="ChEBI" id="CHEBI:15378"/>
        <dbReference type="ChEBI" id="CHEBI:18110"/>
        <dbReference type="ChEBI" id="CHEBI:57540"/>
        <dbReference type="ChEBI" id="CHEBI:57945"/>
        <dbReference type="ChEBI" id="CHEBI:58272"/>
        <dbReference type="EC" id="1.1.1.95"/>
    </reaction>
</comment>
<dbReference type="UniPathway" id="UPA00135">
    <property type="reaction ID" value="UER00196"/>
</dbReference>
<keyword evidence="6 11" id="KW-0560">Oxidoreductase</keyword>
<evidence type="ECO:0000313" key="13">
    <source>
        <dbReference type="EMBL" id="ROR32291.1"/>
    </source>
</evidence>
<comment type="similarity">
    <text evidence="11">Belongs to the D-isomer specific 2-hydroxyacid dehydrogenase family.</text>
</comment>
<evidence type="ECO:0000256" key="7">
    <source>
        <dbReference type="ARBA" id="ARBA00023027"/>
    </source>
</evidence>
<dbReference type="InterPro" id="IPR045865">
    <property type="entry name" value="ACT-like_dom_sf"/>
</dbReference>
<dbReference type="InterPro" id="IPR029752">
    <property type="entry name" value="D-isomer_DH_CS1"/>
</dbReference>
<evidence type="ECO:0000256" key="6">
    <source>
        <dbReference type="ARBA" id="ARBA00023002"/>
    </source>
</evidence>
<evidence type="ECO:0000256" key="10">
    <source>
        <dbReference type="ARBA" id="ARBA00048731"/>
    </source>
</evidence>
<evidence type="ECO:0000256" key="3">
    <source>
        <dbReference type="ARBA" id="ARBA00013001"/>
    </source>
</evidence>
<dbReference type="EMBL" id="RJVI01000002">
    <property type="protein sequence ID" value="ROR32291.1"/>
    <property type="molecule type" value="Genomic_DNA"/>
</dbReference>
<dbReference type="GO" id="GO:0051287">
    <property type="term" value="F:NAD binding"/>
    <property type="evidence" value="ECO:0007669"/>
    <property type="project" value="InterPro"/>
</dbReference>
<evidence type="ECO:0000256" key="1">
    <source>
        <dbReference type="ARBA" id="ARBA00003800"/>
    </source>
</evidence>
<evidence type="ECO:0000259" key="12">
    <source>
        <dbReference type="PROSITE" id="PS51671"/>
    </source>
</evidence>
<dbReference type="CDD" id="cd04901">
    <property type="entry name" value="ACT_3PGDH"/>
    <property type="match status" value="1"/>
</dbReference>